<dbReference type="AlphaFoldDB" id="A0A4Q2K1X4"/>
<keyword evidence="3" id="KW-1185">Reference proteome</keyword>
<dbReference type="SMART" id="SM00244">
    <property type="entry name" value="PHB"/>
    <property type="match status" value="1"/>
</dbReference>
<dbReference type="SUPFAM" id="SSF117892">
    <property type="entry name" value="Band 7/SPFH domain"/>
    <property type="match status" value="1"/>
</dbReference>
<dbReference type="PANTHER" id="PTHR43327">
    <property type="entry name" value="STOMATIN-LIKE PROTEIN 2, MITOCHONDRIAL"/>
    <property type="match status" value="1"/>
</dbReference>
<dbReference type="OrthoDB" id="9809197at2"/>
<dbReference type="GO" id="GO:0016020">
    <property type="term" value="C:membrane"/>
    <property type="evidence" value="ECO:0007669"/>
    <property type="project" value="InterPro"/>
</dbReference>
<feature type="domain" description="Band 7" evidence="1">
    <location>
        <begin position="23"/>
        <end position="190"/>
    </location>
</feature>
<name>A0A4Q2K1X4_9ACTN</name>
<comment type="caution">
    <text evidence="2">The sequence shown here is derived from an EMBL/GenBank/DDBJ whole genome shotgun (WGS) entry which is preliminary data.</text>
</comment>
<dbReference type="RefSeq" id="WP_129424807.1">
    <property type="nucleotide sequence ID" value="NZ_SDPW01000001.1"/>
</dbReference>
<evidence type="ECO:0000313" key="2">
    <source>
        <dbReference type="EMBL" id="RXZ54438.1"/>
    </source>
</evidence>
<dbReference type="Proteomes" id="UP000293345">
    <property type="component" value="Unassembled WGS sequence"/>
</dbReference>
<dbReference type="InterPro" id="IPR001107">
    <property type="entry name" value="Band_7"/>
</dbReference>
<dbReference type="EMBL" id="SDPW01000001">
    <property type="protein sequence ID" value="RXZ54438.1"/>
    <property type="molecule type" value="Genomic_DNA"/>
</dbReference>
<protein>
    <submittedName>
        <fullName evidence="2">SPFH domain-containing protein</fullName>
    </submittedName>
</protein>
<proteinExistence type="predicted"/>
<gene>
    <name evidence="2" type="ORF">ET524_08075</name>
</gene>
<dbReference type="PRINTS" id="PR00721">
    <property type="entry name" value="STOMATIN"/>
</dbReference>
<dbReference type="CDD" id="cd03407">
    <property type="entry name" value="SPFH_like_u4"/>
    <property type="match status" value="1"/>
</dbReference>
<reference evidence="2 3" key="1">
    <citation type="submission" date="2019-01" db="EMBL/GenBank/DDBJ databases">
        <title>Senegalimassilia sp. nov. KGMB04484 isolated human feces.</title>
        <authorList>
            <person name="Han K.-I."/>
            <person name="Kim J.-S."/>
            <person name="Lee K.C."/>
            <person name="Suh M.K."/>
            <person name="Eom M.K."/>
            <person name="Lee J.H."/>
            <person name="Park S.-H."/>
            <person name="Kang S.W."/>
            <person name="Park J.-E."/>
            <person name="Oh B.S."/>
            <person name="Yu S.Y."/>
            <person name="Choi S.-H."/>
            <person name="Lee D.H."/>
            <person name="Yoon H."/>
            <person name="Kim B.-Y."/>
            <person name="Lee J.H."/>
            <person name="Lee J.-S."/>
        </authorList>
    </citation>
    <scope>NUCLEOTIDE SEQUENCE [LARGE SCALE GENOMIC DNA]</scope>
    <source>
        <strain evidence="2 3">KGMB04484</strain>
    </source>
</reference>
<dbReference type="InterPro" id="IPR050710">
    <property type="entry name" value="Band7/mec-2_domain"/>
</dbReference>
<sequence>MILLSIIFLLVVLAVVSAVMGSPMFFVVRQQESSIIERLGKFNRIVTPGFHVMIPFIERRAANVNLRTQEARYSLNGKTKDNVTIGTAVSVQFRVEQNQAPVVEQSGVYRSYYILSNPINQMESYIADALRSAIPGYTLDEVFDNKDLIAQNVKDSVTELMAGYGYEIITTLITDIELPKDVERSMNAINSAQRDQEAAKALAEAERTKTVVAAKAQAEAMEQTGIGIANQRKAIADGIAASLDTIKSSGVTAQEANELFLYTQWVEMMNSFAESGKASTVVLPSSFDSKSSILPDMLAAQQTEKGSGE</sequence>
<dbReference type="InterPro" id="IPR001972">
    <property type="entry name" value="Stomatin_HflK_fam"/>
</dbReference>
<dbReference type="PANTHER" id="PTHR43327:SF31">
    <property type="entry name" value="HYPERSENSITIVE-INDUCED RESPONSE PROTEIN 2"/>
    <property type="match status" value="1"/>
</dbReference>
<evidence type="ECO:0000313" key="3">
    <source>
        <dbReference type="Proteomes" id="UP000293345"/>
    </source>
</evidence>
<accession>A0A4Q2K1X4</accession>
<dbReference type="Gene3D" id="3.30.479.30">
    <property type="entry name" value="Band 7 domain"/>
    <property type="match status" value="1"/>
</dbReference>
<dbReference type="InterPro" id="IPR036013">
    <property type="entry name" value="Band_7/SPFH_dom_sf"/>
</dbReference>
<organism evidence="2 3">
    <name type="scientific">Senegalimassilia faecalis</name>
    <dbReference type="NCBI Taxonomy" id="2509433"/>
    <lineage>
        <taxon>Bacteria</taxon>
        <taxon>Bacillati</taxon>
        <taxon>Actinomycetota</taxon>
        <taxon>Coriobacteriia</taxon>
        <taxon>Coriobacteriales</taxon>
        <taxon>Coriobacteriaceae</taxon>
        <taxon>Senegalimassilia</taxon>
    </lineage>
</organism>
<evidence type="ECO:0000259" key="1">
    <source>
        <dbReference type="SMART" id="SM00244"/>
    </source>
</evidence>
<dbReference type="Pfam" id="PF01145">
    <property type="entry name" value="Band_7"/>
    <property type="match status" value="1"/>
</dbReference>